<protein>
    <submittedName>
        <fullName evidence="3">DegV family protein</fullName>
    </submittedName>
</protein>
<dbReference type="PROSITE" id="PS51482">
    <property type="entry name" value="DEGV"/>
    <property type="match status" value="1"/>
</dbReference>
<dbReference type="RefSeq" id="WP_135270871.1">
    <property type="nucleotide sequence ID" value="NZ_SRIB01000005.1"/>
</dbReference>
<dbReference type="OrthoDB" id="9780660at2"/>
<dbReference type="Proteomes" id="UP000298381">
    <property type="component" value="Unassembled WGS sequence"/>
</dbReference>
<evidence type="ECO:0000256" key="1">
    <source>
        <dbReference type="ARBA" id="ARBA00003238"/>
    </source>
</evidence>
<comment type="function">
    <text evidence="1">May bind long-chain fatty acids, such as palmitate, and may play a role in lipid transport or fatty acid metabolism.</text>
</comment>
<dbReference type="Pfam" id="PF02645">
    <property type="entry name" value="DegV"/>
    <property type="match status" value="1"/>
</dbReference>
<name>A0A4Z0D631_9FIRM</name>
<accession>A0A4Z0D631</accession>
<keyword evidence="4" id="KW-1185">Reference proteome</keyword>
<comment type="caution">
    <text evidence="3">The sequence shown here is derived from an EMBL/GenBank/DDBJ whole genome shotgun (WGS) entry which is preliminary data.</text>
</comment>
<dbReference type="EMBL" id="SRIB01000005">
    <property type="protein sequence ID" value="TFZ40353.1"/>
    <property type="molecule type" value="Genomic_DNA"/>
</dbReference>
<dbReference type="NCBIfam" id="TIGR00762">
    <property type="entry name" value="DegV"/>
    <property type="match status" value="1"/>
</dbReference>
<evidence type="ECO:0000313" key="3">
    <source>
        <dbReference type="EMBL" id="TFZ40353.1"/>
    </source>
</evidence>
<dbReference type="SUPFAM" id="SSF82549">
    <property type="entry name" value="DAK1/DegV-like"/>
    <property type="match status" value="1"/>
</dbReference>
<reference evidence="3 4" key="1">
    <citation type="submission" date="2019-03" db="EMBL/GenBank/DDBJ databases">
        <title>Draft genome sequence data and analysis of a Fermenting Bacterium, Soehngenia longevitae strain 1933PT, isolated from petroleum reservoir in Azerbaijan.</title>
        <authorList>
            <person name="Grouzdev D.S."/>
            <person name="Bidzhieva S.K."/>
            <person name="Sokolova D.S."/>
            <person name="Tourova T.P."/>
            <person name="Poltaraus A.B."/>
            <person name="Nazina T.N."/>
        </authorList>
    </citation>
    <scope>NUCLEOTIDE SEQUENCE [LARGE SCALE GENOMIC DNA]</scope>
    <source>
        <strain evidence="3 4">1933P</strain>
    </source>
</reference>
<evidence type="ECO:0000313" key="4">
    <source>
        <dbReference type="Proteomes" id="UP000298381"/>
    </source>
</evidence>
<proteinExistence type="predicted"/>
<organism evidence="3 4">
    <name type="scientific">Soehngenia longivitae</name>
    <dbReference type="NCBI Taxonomy" id="2562294"/>
    <lineage>
        <taxon>Bacteria</taxon>
        <taxon>Bacillati</taxon>
        <taxon>Bacillota</taxon>
        <taxon>Tissierellia</taxon>
        <taxon>Tissierellales</taxon>
        <taxon>Tissierellaceae</taxon>
        <taxon>Soehngenia</taxon>
    </lineage>
</organism>
<dbReference type="InterPro" id="IPR003797">
    <property type="entry name" value="DegV"/>
</dbReference>
<gene>
    <name evidence="3" type="ORF">E4100_04600</name>
</gene>
<dbReference type="PANTHER" id="PTHR33434">
    <property type="entry name" value="DEGV DOMAIN-CONTAINING PROTEIN DR_1986-RELATED"/>
    <property type="match status" value="1"/>
</dbReference>
<dbReference type="GO" id="GO:0008289">
    <property type="term" value="F:lipid binding"/>
    <property type="evidence" value="ECO:0007669"/>
    <property type="project" value="UniProtKB-KW"/>
</dbReference>
<dbReference type="PANTHER" id="PTHR33434:SF3">
    <property type="entry name" value="DEGV DOMAIN-CONTAINING PROTEIN YITS"/>
    <property type="match status" value="1"/>
</dbReference>
<dbReference type="Gene3D" id="3.40.50.10170">
    <property type="match status" value="1"/>
</dbReference>
<dbReference type="InterPro" id="IPR050270">
    <property type="entry name" value="DegV_domain_contain"/>
</dbReference>
<dbReference type="AlphaFoldDB" id="A0A4Z0D631"/>
<dbReference type="Gene3D" id="3.30.1180.10">
    <property type="match status" value="1"/>
</dbReference>
<sequence>MKVKILTDSASDLPEEIIKEYDIDVLPMTIIKDDKEYKDRVDISPKVIFDGMRNKEVFKTSQVTPIAFEEKFEQYAKQGIPVVYVGFSSELSATYQSSVIAKDNVLTKYPEAKIEVIDTYAASGGFGLIVLEAAKFARAGKEVDEILDRVNLAKESIDHIFTVDDIEYLYRGGRVSRTSAVLGGMLNIKPILEVKDGKLIPLEKVRGKNKVFTRMVELMEERSIDKDFTNATICITHGDDLEGALKLKELIEKRYNAKNFIINMIGATIGAHSGPGTLALFYPKTKL</sequence>
<dbReference type="InterPro" id="IPR043168">
    <property type="entry name" value="DegV_C"/>
</dbReference>
<evidence type="ECO:0000256" key="2">
    <source>
        <dbReference type="ARBA" id="ARBA00023121"/>
    </source>
</evidence>
<keyword evidence="2" id="KW-0446">Lipid-binding</keyword>